<accession>A0ABN7W9U4</accession>
<keyword evidence="2" id="KW-1185">Reference proteome</keyword>
<name>A0ABN7W9U4_GIGMA</name>
<dbReference type="EMBL" id="CAJVQB010035833">
    <property type="protein sequence ID" value="CAG8823119.1"/>
    <property type="molecule type" value="Genomic_DNA"/>
</dbReference>
<dbReference type="Proteomes" id="UP000789901">
    <property type="component" value="Unassembled WGS sequence"/>
</dbReference>
<reference evidence="1 2" key="1">
    <citation type="submission" date="2021-06" db="EMBL/GenBank/DDBJ databases">
        <authorList>
            <person name="Kallberg Y."/>
            <person name="Tangrot J."/>
            <person name="Rosling A."/>
        </authorList>
    </citation>
    <scope>NUCLEOTIDE SEQUENCE [LARGE SCALE GENOMIC DNA]</scope>
    <source>
        <strain evidence="1 2">120-4 pot B 10/14</strain>
    </source>
</reference>
<feature type="non-terminal residue" evidence="1">
    <location>
        <position position="1"/>
    </location>
</feature>
<evidence type="ECO:0000313" key="2">
    <source>
        <dbReference type="Proteomes" id="UP000789901"/>
    </source>
</evidence>
<comment type="caution">
    <text evidence="1">The sequence shown here is derived from an EMBL/GenBank/DDBJ whole genome shotgun (WGS) entry which is preliminary data.</text>
</comment>
<sequence>VCVDNYNRSRRAATALIVDEQKITFEWILQGLLDAADADQVQLKMCGKTRNSTTQINFERNWERLLNSYPEAQSYLRLQLYPNRDAWVLAFTHRFFNLAYNPLKGESQFVRLNEVNRELPRIMLTSYRDQYFITIDDVCAKFLTPAMQKLQRYQMDQCSHYRAYRASLESELQQDRARDLEARDDIIMRTASSNFSSVSINISNIEGQTSIIQEQVHEHGNKQDIQESDQ</sequence>
<protein>
    <submittedName>
        <fullName evidence="1">29349_t:CDS:1</fullName>
    </submittedName>
</protein>
<gene>
    <name evidence="1" type="ORF">GMARGA_LOCUS28255</name>
</gene>
<organism evidence="1 2">
    <name type="scientific">Gigaspora margarita</name>
    <dbReference type="NCBI Taxonomy" id="4874"/>
    <lineage>
        <taxon>Eukaryota</taxon>
        <taxon>Fungi</taxon>
        <taxon>Fungi incertae sedis</taxon>
        <taxon>Mucoromycota</taxon>
        <taxon>Glomeromycotina</taxon>
        <taxon>Glomeromycetes</taxon>
        <taxon>Diversisporales</taxon>
        <taxon>Gigasporaceae</taxon>
        <taxon>Gigaspora</taxon>
    </lineage>
</organism>
<feature type="non-terminal residue" evidence="1">
    <location>
        <position position="230"/>
    </location>
</feature>
<evidence type="ECO:0000313" key="1">
    <source>
        <dbReference type="EMBL" id="CAG8823119.1"/>
    </source>
</evidence>
<proteinExistence type="predicted"/>